<protein>
    <recommendedName>
        <fullName evidence="3">Recombinase domain-containing protein</fullName>
    </recommendedName>
</protein>
<dbReference type="Pfam" id="PF07508">
    <property type="entry name" value="Recombinase"/>
    <property type="match status" value="1"/>
</dbReference>
<dbReference type="Gene3D" id="3.90.1750.20">
    <property type="entry name" value="Putative Large Serine Recombinase, Chain B, Domain 2"/>
    <property type="match status" value="1"/>
</dbReference>
<dbReference type="GO" id="GO:0003677">
    <property type="term" value="F:DNA binding"/>
    <property type="evidence" value="ECO:0007669"/>
    <property type="project" value="UniProtKB-KW"/>
</dbReference>
<gene>
    <name evidence="4" type="ORF">SDC9_145505</name>
</gene>
<dbReference type="EMBL" id="VSSQ01044493">
    <property type="protein sequence ID" value="MPM98320.1"/>
    <property type="molecule type" value="Genomic_DNA"/>
</dbReference>
<reference evidence="4" key="1">
    <citation type="submission" date="2019-08" db="EMBL/GenBank/DDBJ databases">
        <authorList>
            <person name="Kucharzyk K."/>
            <person name="Murdoch R.W."/>
            <person name="Higgins S."/>
            <person name="Loffler F."/>
        </authorList>
    </citation>
    <scope>NUCLEOTIDE SEQUENCE</scope>
</reference>
<dbReference type="SUPFAM" id="SSF53041">
    <property type="entry name" value="Resolvase-like"/>
    <property type="match status" value="1"/>
</dbReference>
<name>A0A645E947_9ZZZZ</name>
<dbReference type="GO" id="GO:0000150">
    <property type="term" value="F:DNA strand exchange activity"/>
    <property type="evidence" value="ECO:0007669"/>
    <property type="project" value="InterPro"/>
</dbReference>
<sequence length="241" mass="27592">MVIGTLGKNGVVIRSVTENFGEDSSGTLVRNLLLSIAQYESQSKGERVGHAMKAKYKKGFWLWQYPLGYTRTEVRKTRNNGRQENITEPLKIIPAYKKPLRDLFKEAGKGKLRQKELAKLINEKYHFAKIHGKPLTSKMVDKIISKKFYYGIMESSTYGEAKGNHTAIIDEITWRKANIALGKNWGKSKKKDNSELTLTDFYHCFYCGRELEGYSKEKRLKSGGVGYYCYYGCRGATRSIR</sequence>
<keyword evidence="1" id="KW-0238">DNA-binding</keyword>
<dbReference type="InterPro" id="IPR050639">
    <property type="entry name" value="SSR_resolvase"/>
</dbReference>
<dbReference type="PANTHER" id="PTHR30461">
    <property type="entry name" value="DNA-INVERTASE FROM LAMBDOID PROPHAGE"/>
    <property type="match status" value="1"/>
</dbReference>
<keyword evidence="2" id="KW-0233">DNA recombination</keyword>
<dbReference type="InterPro" id="IPR011109">
    <property type="entry name" value="DNA_bind_recombinase_dom"/>
</dbReference>
<evidence type="ECO:0000256" key="2">
    <source>
        <dbReference type="ARBA" id="ARBA00023172"/>
    </source>
</evidence>
<evidence type="ECO:0000259" key="3">
    <source>
        <dbReference type="Pfam" id="PF07508"/>
    </source>
</evidence>
<feature type="domain" description="Recombinase" evidence="3">
    <location>
        <begin position="100"/>
        <end position="180"/>
    </location>
</feature>
<evidence type="ECO:0000256" key="1">
    <source>
        <dbReference type="ARBA" id="ARBA00023125"/>
    </source>
</evidence>
<dbReference type="AlphaFoldDB" id="A0A645E947"/>
<proteinExistence type="predicted"/>
<accession>A0A645E947</accession>
<organism evidence="4">
    <name type="scientific">bioreactor metagenome</name>
    <dbReference type="NCBI Taxonomy" id="1076179"/>
    <lineage>
        <taxon>unclassified sequences</taxon>
        <taxon>metagenomes</taxon>
        <taxon>ecological metagenomes</taxon>
    </lineage>
</organism>
<evidence type="ECO:0000313" key="4">
    <source>
        <dbReference type="EMBL" id="MPM98320.1"/>
    </source>
</evidence>
<dbReference type="InterPro" id="IPR036162">
    <property type="entry name" value="Resolvase-like_N_sf"/>
</dbReference>
<dbReference type="InterPro" id="IPR038109">
    <property type="entry name" value="DNA_bind_recomb_sf"/>
</dbReference>
<dbReference type="PANTHER" id="PTHR30461:SF2">
    <property type="entry name" value="SERINE RECOMBINASE PINE-RELATED"/>
    <property type="match status" value="1"/>
</dbReference>
<comment type="caution">
    <text evidence="4">The sequence shown here is derived from an EMBL/GenBank/DDBJ whole genome shotgun (WGS) entry which is preliminary data.</text>
</comment>